<name>A0A650ENR6_9SPIO</name>
<dbReference type="GO" id="GO:0008865">
    <property type="term" value="F:fructokinase activity"/>
    <property type="evidence" value="ECO:0007669"/>
    <property type="project" value="UniProtKB-EC"/>
</dbReference>
<protein>
    <submittedName>
        <fullName evidence="7">Fructokinase</fullName>
        <ecNumber evidence="7">2.7.1.4</ecNumber>
    </submittedName>
</protein>
<dbReference type="Gene3D" id="3.40.1190.20">
    <property type="match status" value="1"/>
</dbReference>
<dbReference type="PANTHER" id="PTHR43085">
    <property type="entry name" value="HEXOKINASE FAMILY MEMBER"/>
    <property type="match status" value="1"/>
</dbReference>
<gene>
    <name evidence="7" type="primary">scrK</name>
    <name evidence="7" type="ORF">Unknown280_2090</name>
</gene>
<dbReference type="Pfam" id="PF00294">
    <property type="entry name" value="PfkB"/>
    <property type="match status" value="1"/>
</dbReference>
<evidence type="ECO:0000256" key="1">
    <source>
        <dbReference type="ARBA" id="ARBA00010688"/>
    </source>
</evidence>
<evidence type="ECO:0000256" key="5">
    <source>
        <dbReference type="ARBA" id="ARBA00022840"/>
    </source>
</evidence>
<evidence type="ECO:0000259" key="6">
    <source>
        <dbReference type="Pfam" id="PF00294"/>
    </source>
</evidence>
<dbReference type="EC" id="2.7.1.4" evidence="7"/>
<dbReference type="CDD" id="cd01167">
    <property type="entry name" value="bac_FRK"/>
    <property type="match status" value="1"/>
</dbReference>
<dbReference type="EMBL" id="MN577574">
    <property type="protein sequence ID" value="QGT51517.1"/>
    <property type="molecule type" value="Genomic_DNA"/>
</dbReference>
<dbReference type="InterPro" id="IPR011611">
    <property type="entry name" value="PfkB_dom"/>
</dbReference>
<evidence type="ECO:0000256" key="2">
    <source>
        <dbReference type="ARBA" id="ARBA00022679"/>
    </source>
</evidence>
<dbReference type="PANTHER" id="PTHR43085:SF1">
    <property type="entry name" value="PSEUDOURIDINE KINASE-RELATED"/>
    <property type="match status" value="1"/>
</dbReference>
<keyword evidence="2 7" id="KW-0808">Transferase</keyword>
<dbReference type="GO" id="GO:0005524">
    <property type="term" value="F:ATP binding"/>
    <property type="evidence" value="ECO:0007669"/>
    <property type="project" value="UniProtKB-KW"/>
</dbReference>
<proteinExistence type="inferred from homology"/>
<dbReference type="InterPro" id="IPR050306">
    <property type="entry name" value="PfkB_Carbo_kinase"/>
</dbReference>
<evidence type="ECO:0000256" key="3">
    <source>
        <dbReference type="ARBA" id="ARBA00022741"/>
    </source>
</evidence>
<evidence type="ECO:0000256" key="4">
    <source>
        <dbReference type="ARBA" id="ARBA00022777"/>
    </source>
</evidence>
<comment type="similarity">
    <text evidence="1">Belongs to the carbohydrate kinase PfkB family.</text>
</comment>
<keyword evidence="4 7" id="KW-0418">Kinase</keyword>
<evidence type="ECO:0000313" key="7">
    <source>
        <dbReference type="EMBL" id="QGT51517.1"/>
    </source>
</evidence>
<accession>A0A650ENR6</accession>
<dbReference type="SUPFAM" id="SSF53613">
    <property type="entry name" value="Ribokinase-like"/>
    <property type="match status" value="1"/>
</dbReference>
<keyword evidence="5" id="KW-0067">ATP-binding</keyword>
<feature type="domain" description="Carbohydrate kinase PfkB" evidence="6">
    <location>
        <begin position="6"/>
        <end position="312"/>
    </location>
</feature>
<dbReference type="AlphaFoldDB" id="A0A650ENR6"/>
<organism evidence="7">
    <name type="scientific">uncultured Spirochaetaceae bacterium</name>
    <dbReference type="NCBI Taxonomy" id="201186"/>
    <lineage>
        <taxon>Bacteria</taxon>
        <taxon>Pseudomonadati</taxon>
        <taxon>Spirochaetota</taxon>
        <taxon>Spirochaetia</taxon>
        <taxon>Spirochaetales</taxon>
        <taxon>Spirochaetaceae</taxon>
        <taxon>environmental samples</taxon>
    </lineage>
</organism>
<dbReference type="InterPro" id="IPR029056">
    <property type="entry name" value="Ribokinase-like"/>
</dbReference>
<reference evidence="7" key="1">
    <citation type="journal article" date="2020" name="J. ISSAAS">
        <title>Lactobacilli and other gastrointestinal microbiota of Peromyscus leucopus, reservoir host for agents of Lyme disease and other zoonoses in North America.</title>
        <authorList>
            <person name="Milovic A."/>
            <person name="Bassam K."/>
            <person name="Shao H."/>
            <person name="Chatzistamou I."/>
            <person name="Tufts D.M."/>
            <person name="Diuk-Wasser M."/>
            <person name="Barbour A.G."/>
        </authorList>
    </citation>
    <scope>NUCLEOTIDE SEQUENCE</scope>
    <source>
        <strain evidence="7">LL50</strain>
    </source>
</reference>
<keyword evidence="3" id="KW-0547">Nucleotide-binding</keyword>
<sequence length="325" mass="35603">MEKKFDVVALGELLVDFTQGEISERDNWTFEANAGGAPCNVLAMLSKLGRKTAFIGKVGADFFGEMLEEKIKSVGIDTENLVKSKTEKTTLAFVHTDSGGDRSFSFYRNPGADASLEKSEVSEEIIASSKILHFGSLSMTNPCAAEATEAAISFAEKHGVLKSFDPNLRMNLWSAENLAKEKILFGISKCDILKISEEELEFVTGENEIQKGVDKIKSEFPIRLMTVTKGKKGCEAFYDCEDAHFRIERPTFTSVKTIDTTGAGDTFCACVLHFILESGYDFSKEKLEDAITFANAASSLITTKKGALMSMPEVSEIDALIKKGK</sequence>